<organism evidence="3 4">
    <name type="scientific">Gandjariella thermophila</name>
    <dbReference type="NCBI Taxonomy" id="1931992"/>
    <lineage>
        <taxon>Bacteria</taxon>
        <taxon>Bacillati</taxon>
        <taxon>Actinomycetota</taxon>
        <taxon>Actinomycetes</taxon>
        <taxon>Pseudonocardiales</taxon>
        <taxon>Pseudonocardiaceae</taxon>
        <taxon>Gandjariella</taxon>
    </lineage>
</organism>
<evidence type="ECO:0000313" key="4">
    <source>
        <dbReference type="Proteomes" id="UP000298860"/>
    </source>
</evidence>
<dbReference type="PANTHER" id="PTHR33371">
    <property type="entry name" value="INTERMEMBRANE PHOSPHOLIPID TRANSPORT SYSTEM BINDING PROTEIN MLAD-RELATED"/>
    <property type="match status" value="1"/>
</dbReference>
<dbReference type="InterPro" id="IPR005693">
    <property type="entry name" value="Mce"/>
</dbReference>
<evidence type="ECO:0000313" key="3">
    <source>
        <dbReference type="EMBL" id="GDY29762.1"/>
    </source>
</evidence>
<dbReference type="GO" id="GO:0051701">
    <property type="term" value="P:biological process involved in interaction with host"/>
    <property type="evidence" value="ECO:0007669"/>
    <property type="project" value="TreeGrafter"/>
</dbReference>
<dbReference type="InterPro" id="IPR052336">
    <property type="entry name" value="MlaD_Phospholipid_Transporter"/>
</dbReference>
<dbReference type="InterPro" id="IPR003399">
    <property type="entry name" value="Mce/MlaD"/>
</dbReference>
<keyword evidence="4" id="KW-1185">Reference proteome</keyword>
<evidence type="ECO:0000259" key="2">
    <source>
        <dbReference type="Pfam" id="PF11887"/>
    </source>
</evidence>
<dbReference type="InterPro" id="IPR024516">
    <property type="entry name" value="Mce_C"/>
</dbReference>
<feature type="domain" description="Mce/MlaD" evidence="1">
    <location>
        <begin position="39"/>
        <end position="110"/>
    </location>
</feature>
<sequence length="343" mass="36637">MRGSLGPLVKFCVFATITLGLTGILGATIANTSFSHVDTYTARFTDATGLNVGDDVRIAGVKVGKVDAIELADRKYAAVRFEITGHRRLPAATTATIRYRNLVGQRYVALGTDVGNPNDVLRPGATIPADRTQPALNLTVLFNGFKPLFQALSPDDVNKLSYEIIQVLQGEGGTVDSLLTHTASLTTAIASKDRVIGQVIDNLTSVLNTISQRGPELPDLIDNMQQLVTGLAQQRQSVGAAISALGDLTNTTAGLLTDTRPGLKQDINQLGVLAQNLDDQEPLLDDMLKGMPSRLEAMTRTASYGSWFNYFACRMSGSVSIKSLGIQVPILPLPASDLPARCK</sequence>
<feature type="domain" description="Mammalian cell entry C-terminal" evidence="2">
    <location>
        <begin position="120"/>
        <end position="302"/>
    </location>
</feature>
<dbReference type="PANTHER" id="PTHR33371:SF17">
    <property type="entry name" value="MCE-FAMILY PROTEIN MCE1B"/>
    <property type="match status" value="1"/>
</dbReference>
<dbReference type="Pfam" id="PF02470">
    <property type="entry name" value="MlaD"/>
    <property type="match status" value="1"/>
</dbReference>
<dbReference type="Proteomes" id="UP000298860">
    <property type="component" value="Unassembled WGS sequence"/>
</dbReference>
<dbReference type="RefSeq" id="WP_137812918.1">
    <property type="nucleotide sequence ID" value="NZ_BJFL01000004.1"/>
</dbReference>
<name>A0A4D4J3W0_9PSEU</name>
<reference evidence="4" key="1">
    <citation type="submission" date="2019-04" db="EMBL/GenBank/DDBJ databases">
        <title>Draft genome sequence of Pseudonocardiaceae bacterium SL3-2-4.</title>
        <authorList>
            <person name="Ningsih F."/>
            <person name="Yokota A."/>
            <person name="Sakai Y."/>
            <person name="Nanatani K."/>
            <person name="Yabe S."/>
            <person name="Oetari A."/>
            <person name="Sjamsuridzal W."/>
        </authorList>
    </citation>
    <scope>NUCLEOTIDE SEQUENCE [LARGE SCALE GENOMIC DNA]</scope>
    <source>
        <strain evidence="4">SL3-2-4</strain>
    </source>
</reference>
<dbReference type="Pfam" id="PF11887">
    <property type="entry name" value="Mce4_CUP1"/>
    <property type="match status" value="1"/>
</dbReference>
<dbReference type="EMBL" id="BJFL01000004">
    <property type="protein sequence ID" value="GDY29762.1"/>
    <property type="molecule type" value="Genomic_DNA"/>
</dbReference>
<accession>A0A4D4J3W0</accession>
<protein>
    <submittedName>
        <fullName evidence="3">ABC transporter substrate-binding protein</fullName>
    </submittedName>
</protein>
<gene>
    <name evidence="3" type="ORF">GTS_13950</name>
</gene>
<comment type="caution">
    <text evidence="3">The sequence shown here is derived from an EMBL/GenBank/DDBJ whole genome shotgun (WGS) entry which is preliminary data.</text>
</comment>
<evidence type="ECO:0000259" key="1">
    <source>
        <dbReference type="Pfam" id="PF02470"/>
    </source>
</evidence>
<proteinExistence type="predicted"/>
<dbReference type="NCBIfam" id="TIGR00996">
    <property type="entry name" value="Mtu_fam_mce"/>
    <property type="match status" value="1"/>
</dbReference>
<dbReference type="AlphaFoldDB" id="A0A4D4J3W0"/>
<dbReference type="OrthoDB" id="338143at2"/>
<dbReference type="GO" id="GO:0005576">
    <property type="term" value="C:extracellular region"/>
    <property type="evidence" value="ECO:0007669"/>
    <property type="project" value="TreeGrafter"/>
</dbReference>